<accession>A0A0A8X3Z0</accession>
<dbReference type="OrthoDB" id="9781904at2"/>
<dbReference type="SUPFAM" id="SSF55874">
    <property type="entry name" value="ATPase domain of HSP90 chaperone/DNA topoisomerase II/histidine kinase"/>
    <property type="match status" value="1"/>
</dbReference>
<sequence length="619" mass="69654">MEKALSQRREKSAKLFMNSVSLIGWLLILLSLVKLEPPGEPVVLALLFLFLLISEYYPMPVWRGHTAITFPVVYVLFLLYGFPYTAIAYAGAVLIVNLIHRRPLRTVLFNPAQLVISFYAAAMLLPLTEPLLEKLALTPIIEGMLGYIFLLAVYVLVNNVIVDLVLVIRPQHYSFKMWKQKSLTELNSAGISLIYGITLYVVGSQNRGEIDVFAYFFFFSPLVGISLLSATIARLKREKNRLKLLFSITSELNQMLPSQDWLSALRGSFNELIGAEASLLWIKKDGEWELSFKDGRTVSNCELPLEVLSEFDGMRSPVVFNDRKKDGGVAAACFEEDVKAFVYSPLVIENETIGMFIVARSRTKSFEDHDVQSIATLANQLAVIIKTRMLFTEKEKVIVLEERNRIARDIHDGVAQTLAGAVMKLETAGKKFVKNPEETRKLVDESVIGLRESLKEVRESIYALRPYPTQKATLAEAILRKIEAVQKEYPQDIEFEIRGQEQELSPMVEKVLFDTFQESLHNAIKHSQATKVEVLLSYQTEHILLKIKDEGKGFSLFQAMLKARNQPHFGILQMNDAAEKINASLQIDSKEGSGTEVSITVPRMGIEGETTNDQAHASG</sequence>
<evidence type="ECO:0000256" key="6">
    <source>
        <dbReference type="SAM" id="Phobius"/>
    </source>
</evidence>
<gene>
    <name evidence="9" type="ORF">SAMD00020551_2816</name>
</gene>
<dbReference type="InterPro" id="IPR003018">
    <property type="entry name" value="GAF"/>
</dbReference>
<evidence type="ECO:0000256" key="3">
    <source>
        <dbReference type="ARBA" id="ARBA00022679"/>
    </source>
</evidence>
<name>A0A0A8X3Z0_MESS1</name>
<dbReference type="EMBL" id="BASE01000065">
    <property type="protein sequence ID" value="GAM14663.1"/>
    <property type="molecule type" value="Genomic_DNA"/>
</dbReference>
<dbReference type="SMART" id="SM00065">
    <property type="entry name" value="GAF"/>
    <property type="match status" value="1"/>
</dbReference>
<feature type="domain" description="GAF" evidence="7">
    <location>
        <begin position="240"/>
        <end position="395"/>
    </location>
</feature>
<dbReference type="InterPro" id="IPR050482">
    <property type="entry name" value="Sensor_HK_TwoCompSys"/>
</dbReference>
<dbReference type="Pfam" id="PF07730">
    <property type="entry name" value="HisKA_3"/>
    <property type="match status" value="1"/>
</dbReference>
<evidence type="ECO:0000256" key="4">
    <source>
        <dbReference type="ARBA" id="ARBA00022777"/>
    </source>
</evidence>
<dbReference type="Gene3D" id="1.20.5.1930">
    <property type="match status" value="1"/>
</dbReference>
<dbReference type="InterPro" id="IPR011712">
    <property type="entry name" value="Sig_transdc_His_kin_sub3_dim/P"/>
</dbReference>
<dbReference type="CDD" id="cd16917">
    <property type="entry name" value="HATPase_UhpB-NarQ-NarX-like"/>
    <property type="match status" value="1"/>
</dbReference>
<dbReference type="SUPFAM" id="SSF55781">
    <property type="entry name" value="GAF domain-like"/>
    <property type="match status" value="1"/>
</dbReference>
<dbReference type="Pfam" id="PF02518">
    <property type="entry name" value="HATPase_c"/>
    <property type="match status" value="1"/>
</dbReference>
<keyword evidence="6" id="KW-1133">Transmembrane helix</keyword>
<comment type="caution">
    <text evidence="9">The sequence shown here is derived from an EMBL/GenBank/DDBJ whole genome shotgun (WGS) entry which is preliminary data.</text>
</comment>
<reference evidence="9 10" key="1">
    <citation type="submission" date="2013-06" db="EMBL/GenBank/DDBJ databases">
        <title>Whole genome shotgun sequence of Bacillus selenatarsenatis SF-1.</title>
        <authorList>
            <person name="Kuroda M."/>
            <person name="Sei K."/>
            <person name="Yamashita M."/>
            <person name="Ike M."/>
        </authorList>
    </citation>
    <scope>NUCLEOTIDE SEQUENCE [LARGE SCALE GENOMIC DNA]</scope>
    <source>
        <strain evidence="9 10">SF-1</strain>
    </source>
</reference>
<dbReference type="GO" id="GO:0046983">
    <property type="term" value="F:protein dimerization activity"/>
    <property type="evidence" value="ECO:0007669"/>
    <property type="project" value="InterPro"/>
</dbReference>
<evidence type="ECO:0000256" key="2">
    <source>
        <dbReference type="ARBA" id="ARBA00012438"/>
    </source>
</evidence>
<feature type="transmembrane region" description="Helical" evidence="6">
    <location>
        <begin position="147"/>
        <end position="168"/>
    </location>
</feature>
<dbReference type="SMART" id="SM00387">
    <property type="entry name" value="HATPase_c"/>
    <property type="match status" value="1"/>
</dbReference>
<protein>
    <recommendedName>
        <fullName evidence="2">histidine kinase</fullName>
        <ecNumber evidence="2">2.7.13.3</ecNumber>
    </recommendedName>
</protein>
<keyword evidence="6" id="KW-0472">Membrane</keyword>
<dbReference type="Gene3D" id="3.30.565.10">
    <property type="entry name" value="Histidine kinase-like ATPase, C-terminal domain"/>
    <property type="match status" value="1"/>
</dbReference>
<comment type="catalytic activity">
    <reaction evidence="1">
        <text>ATP + protein L-histidine = ADP + protein N-phospho-L-histidine.</text>
        <dbReference type="EC" id="2.7.13.3"/>
    </reaction>
</comment>
<keyword evidence="5" id="KW-0902">Two-component regulatory system</keyword>
<evidence type="ECO:0000256" key="5">
    <source>
        <dbReference type="ARBA" id="ARBA00023012"/>
    </source>
</evidence>
<proteinExistence type="predicted"/>
<dbReference type="InterPro" id="IPR036890">
    <property type="entry name" value="HATPase_C_sf"/>
</dbReference>
<feature type="transmembrane region" description="Helical" evidence="6">
    <location>
        <begin position="189"/>
        <end position="206"/>
    </location>
</feature>
<feature type="transmembrane region" description="Helical" evidence="6">
    <location>
        <begin position="15"/>
        <end position="35"/>
    </location>
</feature>
<feature type="transmembrane region" description="Helical" evidence="6">
    <location>
        <begin position="108"/>
        <end position="127"/>
    </location>
</feature>
<dbReference type="Proteomes" id="UP000031014">
    <property type="component" value="Unassembled WGS sequence"/>
</dbReference>
<keyword evidence="6" id="KW-0812">Transmembrane</keyword>
<keyword evidence="4" id="KW-0418">Kinase</keyword>
<feature type="transmembrane region" description="Helical" evidence="6">
    <location>
        <begin position="42"/>
        <end position="59"/>
    </location>
</feature>
<feature type="transmembrane region" description="Helical" evidence="6">
    <location>
        <begin position="71"/>
        <end position="96"/>
    </location>
</feature>
<feature type="transmembrane region" description="Helical" evidence="6">
    <location>
        <begin position="212"/>
        <end position="233"/>
    </location>
</feature>
<feature type="domain" description="Histidine kinase/HSP90-like ATPase" evidence="8">
    <location>
        <begin position="507"/>
        <end position="605"/>
    </location>
</feature>
<dbReference type="AlphaFoldDB" id="A0A0A8X3Z0"/>
<dbReference type="Pfam" id="PF13185">
    <property type="entry name" value="GAF_2"/>
    <property type="match status" value="1"/>
</dbReference>
<dbReference type="InterPro" id="IPR003594">
    <property type="entry name" value="HATPase_dom"/>
</dbReference>
<evidence type="ECO:0000256" key="1">
    <source>
        <dbReference type="ARBA" id="ARBA00000085"/>
    </source>
</evidence>
<evidence type="ECO:0000313" key="10">
    <source>
        <dbReference type="Proteomes" id="UP000031014"/>
    </source>
</evidence>
<dbReference type="RefSeq" id="WP_084135471.1">
    <property type="nucleotide sequence ID" value="NZ_BASE01000065.1"/>
</dbReference>
<keyword evidence="3" id="KW-0808">Transferase</keyword>
<dbReference type="PANTHER" id="PTHR24421">
    <property type="entry name" value="NITRATE/NITRITE SENSOR PROTEIN NARX-RELATED"/>
    <property type="match status" value="1"/>
</dbReference>
<evidence type="ECO:0000259" key="7">
    <source>
        <dbReference type="SMART" id="SM00065"/>
    </source>
</evidence>
<dbReference type="GO" id="GO:0016020">
    <property type="term" value="C:membrane"/>
    <property type="evidence" value="ECO:0007669"/>
    <property type="project" value="InterPro"/>
</dbReference>
<dbReference type="InterPro" id="IPR029016">
    <property type="entry name" value="GAF-like_dom_sf"/>
</dbReference>
<organism evidence="9 10">
    <name type="scientific">Mesobacillus selenatarsenatis (strain DSM 18680 / JCM 14380 / FERM P-15431 / SF-1)</name>
    <dbReference type="NCBI Taxonomy" id="1321606"/>
    <lineage>
        <taxon>Bacteria</taxon>
        <taxon>Bacillati</taxon>
        <taxon>Bacillota</taxon>
        <taxon>Bacilli</taxon>
        <taxon>Bacillales</taxon>
        <taxon>Bacillaceae</taxon>
        <taxon>Mesobacillus</taxon>
    </lineage>
</organism>
<evidence type="ECO:0000313" key="9">
    <source>
        <dbReference type="EMBL" id="GAM14663.1"/>
    </source>
</evidence>
<dbReference type="EC" id="2.7.13.3" evidence="2"/>
<evidence type="ECO:0000259" key="8">
    <source>
        <dbReference type="SMART" id="SM00387"/>
    </source>
</evidence>
<dbReference type="GO" id="GO:0000155">
    <property type="term" value="F:phosphorelay sensor kinase activity"/>
    <property type="evidence" value="ECO:0007669"/>
    <property type="project" value="InterPro"/>
</dbReference>
<dbReference type="Gene3D" id="3.30.450.40">
    <property type="match status" value="1"/>
</dbReference>
<keyword evidence="10" id="KW-1185">Reference proteome</keyword>
<dbReference type="STRING" id="1321606.SAMD00020551_2816"/>